<dbReference type="AlphaFoldDB" id="A0AAX4L2J3"/>
<evidence type="ECO:0008006" key="4">
    <source>
        <dbReference type="Google" id="ProtNLM"/>
    </source>
</evidence>
<keyword evidence="1" id="KW-1133">Transmembrane helix</keyword>
<dbReference type="SUPFAM" id="SSF110087">
    <property type="entry name" value="DR1885-like metal-binding protein"/>
    <property type="match status" value="1"/>
</dbReference>
<evidence type="ECO:0000313" key="3">
    <source>
        <dbReference type="Proteomes" id="UP001432202"/>
    </source>
</evidence>
<protein>
    <recommendedName>
        <fullName evidence="4">DUF4352 domain-containing protein</fullName>
    </recommendedName>
</protein>
<name>A0AAX4L2J3_9CREN</name>
<keyword evidence="1" id="KW-0812">Transmembrane</keyword>
<accession>A0AAX4L2J3</accession>
<dbReference type="GeneID" id="89335432"/>
<dbReference type="Proteomes" id="UP001432202">
    <property type="component" value="Chromosome"/>
</dbReference>
<evidence type="ECO:0000313" key="2">
    <source>
        <dbReference type="EMBL" id="WWQ60808.1"/>
    </source>
</evidence>
<dbReference type="RefSeq" id="WP_338602162.1">
    <property type="nucleotide sequence ID" value="NZ_CP146016.1"/>
</dbReference>
<gene>
    <name evidence="2" type="ORF">V6M85_01645</name>
</gene>
<reference evidence="2 3" key="1">
    <citation type="submission" date="2024-02" db="EMBL/GenBank/DDBJ databases">
        <title>STSV induces naive adaptation in Sulfolobus.</title>
        <authorList>
            <person name="Xiang X."/>
            <person name="Song M."/>
        </authorList>
    </citation>
    <scope>NUCLEOTIDE SEQUENCE [LARGE SCALE GENOMIC DNA]</scope>
    <source>
        <strain evidence="2 3">RT2</strain>
    </source>
</reference>
<dbReference type="EMBL" id="CP146016">
    <property type="protein sequence ID" value="WWQ60808.1"/>
    <property type="molecule type" value="Genomic_DNA"/>
</dbReference>
<keyword evidence="1" id="KW-0472">Membrane</keyword>
<organism evidence="2 3">
    <name type="scientific">Sulfolobus tengchongensis</name>
    <dbReference type="NCBI Taxonomy" id="207809"/>
    <lineage>
        <taxon>Archaea</taxon>
        <taxon>Thermoproteota</taxon>
        <taxon>Thermoprotei</taxon>
        <taxon>Sulfolobales</taxon>
        <taxon>Sulfolobaceae</taxon>
        <taxon>Sulfolobus</taxon>
    </lineage>
</organism>
<dbReference type="InterPro" id="IPR036182">
    <property type="entry name" value="PCuAC_sf"/>
</dbReference>
<proteinExistence type="predicted"/>
<evidence type="ECO:0000256" key="1">
    <source>
        <dbReference type="SAM" id="Phobius"/>
    </source>
</evidence>
<sequence>MSRRKNSRALSVTVTALILVIALVVVVAFVLFEESASSPNIHLVSAYIAKNSAGNYYLYVTVSNTGSANGQILGVIVQAGGSPTSTSPTGGAVTVPAGGTASFSVSIPSSISLTPGEQVTFELVTNTGAQVTGVATVLS</sequence>
<feature type="transmembrane region" description="Helical" evidence="1">
    <location>
        <begin position="12"/>
        <end position="32"/>
    </location>
</feature>
<keyword evidence="3" id="KW-1185">Reference proteome</keyword>